<dbReference type="InParanoid" id="A0A1D6F952"/>
<feature type="compositionally biased region" description="Basic and acidic residues" evidence="1">
    <location>
        <begin position="244"/>
        <end position="254"/>
    </location>
</feature>
<dbReference type="AlphaFoldDB" id="A0A1D6F952"/>
<dbReference type="IntAct" id="A0A1D6F952">
    <property type="interactions" value="8"/>
</dbReference>
<evidence type="ECO:0000313" key="2">
    <source>
        <dbReference type="EMBL" id="ONM27678.1"/>
    </source>
</evidence>
<feature type="compositionally biased region" description="Basic and acidic residues" evidence="1">
    <location>
        <begin position="199"/>
        <end position="214"/>
    </location>
</feature>
<evidence type="ECO:0000256" key="1">
    <source>
        <dbReference type="SAM" id="MobiDB-lite"/>
    </source>
</evidence>
<dbReference type="PANTHER" id="PTHR47069:SF12">
    <property type="entry name" value="OS01G0545800 PROTEIN"/>
    <property type="match status" value="1"/>
</dbReference>
<dbReference type="ExpressionAtlas" id="A0A1D6F952">
    <property type="expression patterns" value="baseline and differential"/>
</dbReference>
<dbReference type="EMBL" id="CM007648">
    <property type="protein sequence ID" value="ONM27678.1"/>
    <property type="molecule type" value="Genomic_DNA"/>
</dbReference>
<protein>
    <submittedName>
        <fullName evidence="2">Plant Tudor-like RNA-binding protein</fullName>
    </submittedName>
</protein>
<feature type="region of interest" description="Disordered" evidence="1">
    <location>
        <begin position="193"/>
        <end position="290"/>
    </location>
</feature>
<reference evidence="2" key="1">
    <citation type="submission" date="2015-12" db="EMBL/GenBank/DDBJ databases">
        <title>Update maize B73 reference genome by single molecule sequencing technologies.</title>
        <authorList>
            <consortium name="Maize Genome Sequencing Project"/>
            <person name="Ware D."/>
        </authorList>
    </citation>
    <scope>NUCLEOTIDE SEQUENCE [LARGE SCALE GENOMIC DNA]</scope>
    <source>
        <tissue evidence="2">Seedling</tissue>
    </source>
</reference>
<dbReference type="EMBL" id="CM007648">
    <property type="protein sequence ID" value="ONM27682.1"/>
    <property type="molecule type" value="Genomic_DNA"/>
</dbReference>
<sequence length="394" mass="44764">MMKLKSGRRPFYKDVKLVDCRSGSSLPHLAAQAKFAAMNMKTEDVNPRRPVQVRRSRWALGDVTEVLDHNSWRLGKITEVLKNDYFVIRLVGCIQPREFHISCLRIPHDRKQLTVGGRVLFGSRNVTQRINELNKPTRFADCSSHHSKFVMEQDHQAYEEVDHYAKRKAANICASTGARAVKRKLEASRIPPNGLVRRTGKEQKVSTHEFRQLTKNELPPKVSARNAIDEDDHFHRPLSSRYNDLPEKPLRTREEDECSVASCSANYTSGTKRPSSNTDTASSPPKKNKNAMVRCMKGLLDRLDSGSSKDVDTATQIQEIIETKRKEQQAADFKEIDLCLALAKECGATEETDEFFVASQLFASCKFQRHVFLGLSSNAGRMAWLKKHCKGWTF</sequence>
<feature type="compositionally biased region" description="Polar residues" evidence="1">
    <location>
        <begin position="261"/>
        <end position="285"/>
    </location>
</feature>
<dbReference type="PANTHER" id="PTHR47069">
    <property type="match status" value="1"/>
</dbReference>
<organism evidence="2">
    <name type="scientific">Zea mays</name>
    <name type="common">Maize</name>
    <dbReference type="NCBI Taxonomy" id="4577"/>
    <lineage>
        <taxon>Eukaryota</taxon>
        <taxon>Viridiplantae</taxon>
        <taxon>Streptophyta</taxon>
        <taxon>Embryophyta</taxon>
        <taxon>Tracheophyta</taxon>
        <taxon>Spermatophyta</taxon>
        <taxon>Magnoliopsida</taxon>
        <taxon>Liliopsida</taxon>
        <taxon>Poales</taxon>
        <taxon>Poaceae</taxon>
        <taxon>PACMAD clade</taxon>
        <taxon>Panicoideae</taxon>
        <taxon>Andropogonodae</taxon>
        <taxon>Andropogoneae</taxon>
        <taxon>Tripsacinae</taxon>
        <taxon>Zea</taxon>
    </lineage>
</organism>
<gene>
    <name evidence="2" type="ORF">ZEAMMB73_Zm00001d007825</name>
</gene>
<proteinExistence type="predicted"/>
<name>A0A1D6F952_MAIZE</name>
<accession>A0A1D6F952</accession>